<dbReference type="KEGG" id="tng:GSTEN00031244G001"/>
<evidence type="ECO:0000313" key="2">
    <source>
        <dbReference type="EMBL" id="CAG09812.1"/>
    </source>
</evidence>
<dbReference type="EMBL" id="CAAE01015008">
    <property type="protein sequence ID" value="CAG09812.1"/>
    <property type="molecule type" value="Genomic_DNA"/>
</dbReference>
<reference evidence="2" key="1">
    <citation type="journal article" date="2004" name="Nature">
        <title>Genome duplication in the teleost fish Tetraodon nigroviridis reveals the early vertebrate proto-karyotype.</title>
        <authorList>
            <person name="Jaillon O."/>
            <person name="Aury J.-M."/>
            <person name="Brunet F."/>
            <person name="Petit J.-L."/>
            <person name="Stange-Thomann N."/>
            <person name="Mauceli E."/>
            <person name="Bouneau L."/>
            <person name="Fischer C."/>
            <person name="Ozouf-Costaz C."/>
            <person name="Bernot A."/>
            <person name="Nicaud S."/>
            <person name="Jaffe D."/>
            <person name="Fisher S."/>
            <person name="Lutfalla G."/>
            <person name="Dossat C."/>
            <person name="Segurens B."/>
            <person name="Dasilva C."/>
            <person name="Salanoubat M."/>
            <person name="Levy M."/>
            <person name="Boudet N."/>
            <person name="Castellano S."/>
            <person name="Anthouard V."/>
            <person name="Jubin C."/>
            <person name="Castelli V."/>
            <person name="Katinka M."/>
            <person name="Vacherie B."/>
            <person name="Biemont C."/>
            <person name="Skalli Z."/>
            <person name="Cattolico L."/>
            <person name="Poulain J."/>
            <person name="De Berardinis V."/>
            <person name="Cruaud C."/>
            <person name="Duprat S."/>
            <person name="Brottier P."/>
            <person name="Coutanceau J.-P."/>
            <person name="Gouzy J."/>
            <person name="Parra G."/>
            <person name="Lardier G."/>
            <person name="Chapple C."/>
            <person name="McKernan K.J."/>
            <person name="McEwan P."/>
            <person name="Bosak S."/>
            <person name="Kellis M."/>
            <person name="Volff J.-N."/>
            <person name="Guigo R."/>
            <person name="Zody M.C."/>
            <person name="Mesirov J."/>
            <person name="Lindblad-Toh K."/>
            <person name="Birren B."/>
            <person name="Nusbaum C."/>
            <person name="Kahn D."/>
            <person name="Robinson-Rechavi M."/>
            <person name="Laudet V."/>
            <person name="Schachter V."/>
            <person name="Quetier F."/>
            <person name="Saurin W."/>
            <person name="Scarpelli C."/>
            <person name="Wincker P."/>
            <person name="Lander E.S."/>
            <person name="Weissenbach J."/>
            <person name="Roest Crollius H."/>
        </authorList>
    </citation>
    <scope>NUCLEOTIDE SEQUENCE [LARGE SCALE GENOMIC DNA]</scope>
</reference>
<dbReference type="AlphaFoldDB" id="Q4RP70"/>
<accession>Q4RP70</accession>
<organism evidence="2">
    <name type="scientific">Tetraodon nigroviridis</name>
    <name type="common">Spotted green pufferfish</name>
    <name type="synonym">Chelonodon nigroviridis</name>
    <dbReference type="NCBI Taxonomy" id="99883"/>
    <lineage>
        <taxon>Eukaryota</taxon>
        <taxon>Metazoa</taxon>
        <taxon>Chordata</taxon>
        <taxon>Craniata</taxon>
        <taxon>Vertebrata</taxon>
        <taxon>Euteleostomi</taxon>
        <taxon>Actinopterygii</taxon>
        <taxon>Neopterygii</taxon>
        <taxon>Teleostei</taxon>
        <taxon>Neoteleostei</taxon>
        <taxon>Acanthomorphata</taxon>
        <taxon>Eupercaria</taxon>
        <taxon>Tetraodontiformes</taxon>
        <taxon>Tetradontoidea</taxon>
        <taxon>Tetraodontidae</taxon>
        <taxon>Tetraodon</taxon>
    </lineage>
</organism>
<sequence>MYFQQLPDYTVHTNNEAGRPAGGTTSPLRSPAAATRDWRANYRRCRLAPGLLGCAWQGDGV</sequence>
<comment type="caution">
    <text evidence="2">The sequence shown here is derived from an EMBL/GenBank/DDBJ whole genome shotgun (WGS) entry which is preliminary data.</text>
</comment>
<protein>
    <submittedName>
        <fullName evidence="2">(spotted green pufferfish) hypothetical protein</fullName>
    </submittedName>
</protein>
<gene>
    <name evidence="2" type="ORF">GSTENG00031244001</name>
</gene>
<evidence type="ECO:0000256" key="1">
    <source>
        <dbReference type="SAM" id="MobiDB-lite"/>
    </source>
</evidence>
<feature type="region of interest" description="Disordered" evidence="1">
    <location>
        <begin position="1"/>
        <end position="32"/>
    </location>
</feature>
<name>Q4RP70_TETNG</name>
<reference evidence="2" key="2">
    <citation type="submission" date="2004-02" db="EMBL/GenBank/DDBJ databases">
        <authorList>
            <consortium name="Genoscope"/>
            <consortium name="Whitehead Institute Centre for Genome Research"/>
        </authorList>
    </citation>
    <scope>NUCLEOTIDE SEQUENCE</scope>
</reference>
<proteinExistence type="predicted"/>